<feature type="non-terminal residue" evidence="1">
    <location>
        <position position="148"/>
    </location>
</feature>
<comment type="caution">
    <text evidence="1">The sequence shown here is derived from an EMBL/GenBank/DDBJ whole genome shotgun (WGS) entry which is preliminary data.</text>
</comment>
<sequence>MSDLAGMLDDAARGVFPPADGAVRVLPQPSAREAGVIAFTGCSVVFADAEAEWVRGLLPDGDLSAPLNPPFLSALCERLGRRVNNIDMLTVADAVAGPPGIALTPVGGRGHPRVERALRHRDDVRAWSVPGGVVLLGRGVAGRWEVAV</sequence>
<dbReference type="GO" id="GO:0016740">
    <property type="term" value="F:transferase activity"/>
    <property type="evidence" value="ECO:0007669"/>
    <property type="project" value="UniProtKB-KW"/>
</dbReference>
<reference evidence="1 2" key="1">
    <citation type="submission" date="2020-02" db="EMBL/GenBank/DDBJ databases">
        <title>Whole-genome analyses of novel actinobacteria.</title>
        <authorList>
            <person name="Sahin N."/>
        </authorList>
    </citation>
    <scope>NUCLEOTIDE SEQUENCE [LARGE SCALE GENOMIC DNA]</scope>
    <source>
        <strain evidence="1 2">A7024</strain>
    </source>
</reference>
<organism evidence="1 2">
    <name type="scientific">Streptomyces coryli</name>
    <dbReference type="NCBI Taxonomy" id="1128680"/>
    <lineage>
        <taxon>Bacteria</taxon>
        <taxon>Bacillati</taxon>
        <taxon>Actinomycetota</taxon>
        <taxon>Actinomycetes</taxon>
        <taxon>Kitasatosporales</taxon>
        <taxon>Streptomycetaceae</taxon>
        <taxon>Streptomyces</taxon>
    </lineage>
</organism>
<name>A0A6G4U976_9ACTN</name>
<keyword evidence="2" id="KW-1185">Reference proteome</keyword>
<gene>
    <name evidence="1" type="ORF">G5C51_32880</name>
</gene>
<dbReference type="Proteomes" id="UP000481583">
    <property type="component" value="Unassembled WGS sequence"/>
</dbReference>
<dbReference type="AlphaFoldDB" id="A0A6G4U976"/>
<protein>
    <submittedName>
        <fullName evidence="1">GNAT family N-acetyltransferase</fullName>
    </submittedName>
</protein>
<evidence type="ECO:0000313" key="2">
    <source>
        <dbReference type="Proteomes" id="UP000481583"/>
    </source>
</evidence>
<proteinExistence type="predicted"/>
<evidence type="ECO:0000313" key="1">
    <source>
        <dbReference type="EMBL" id="NGN68673.1"/>
    </source>
</evidence>
<dbReference type="EMBL" id="JAAKZV010000221">
    <property type="protein sequence ID" value="NGN68673.1"/>
    <property type="molecule type" value="Genomic_DNA"/>
</dbReference>
<accession>A0A6G4U976</accession>
<keyword evidence="1" id="KW-0808">Transferase</keyword>